<keyword evidence="2" id="KW-1133">Transmembrane helix</keyword>
<reference evidence="3" key="1">
    <citation type="submission" date="2023-03" db="EMBL/GenBank/DDBJ databases">
        <title>Massive genome expansion in bonnet fungi (Mycena s.s.) driven by repeated elements and novel gene families across ecological guilds.</title>
        <authorList>
            <consortium name="Lawrence Berkeley National Laboratory"/>
            <person name="Harder C.B."/>
            <person name="Miyauchi S."/>
            <person name="Viragh M."/>
            <person name="Kuo A."/>
            <person name="Thoen E."/>
            <person name="Andreopoulos B."/>
            <person name="Lu D."/>
            <person name="Skrede I."/>
            <person name="Drula E."/>
            <person name="Henrissat B."/>
            <person name="Morin E."/>
            <person name="Kohler A."/>
            <person name="Barry K."/>
            <person name="LaButti K."/>
            <person name="Morin E."/>
            <person name="Salamov A."/>
            <person name="Lipzen A."/>
            <person name="Mereny Z."/>
            <person name="Hegedus B."/>
            <person name="Baldrian P."/>
            <person name="Stursova M."/>
            <person name="Weitz H."/>
            <person name="Taylor A."/>
            <person name="Grigoriev I.V."/>
            <person name="Nagy L.G."/>
            <person name="Martin F."/>
            <person name="Kauserud H."/>
        </authorList>
    </citation>
    <scope>NUCLEOTIDE SEQUENCE</scope>
    <source>
        <strain evidence="3">CBHHK067</strain>
    </source>
</reference>
<comment type="caution">
    <text evidence="3">The sequence shown here is derived from an EMBL/GenBank/DDBJ whole genome shotgun (WGS) entry which is preliminary data.</text>
</comment>
<feature type="region of interest" description="Disordered" evidence="1">
    <location>
        <begin position="274"/>
        <end position="339"/>
    </location>
</feature>
<dbReference type="Proteomes" id="UP001221757">
    <property type="component" value="Unassembled WGS sequence"/>
</dbReference>
<evidence type="ECO:0000256" key="1">
    <source>
        <dbReference type="SAM" id="MobiDB-lite"/>
    </source>
</evidence>
<keyword evidence="4" id="KW-1185">Reference proteome</keyword>
<sequence>MKITTNPTTVPAVTNVVVTYTVEAGDPAEFFFEVVAVDNVIRFDVDSRQSFSRSGTFITVPGDEGPHLIEAYNSTAVVGETRPFSVSPTYTVLPPSSPVTPTSTTILKSPTSTSLPTVATQPTSTPRTPDPTPSTQNTVPQKTPNVPSPPSLSGSSIAPVSGIRNTTQSSFTVWSNSTVASTSTVVVETALSSTSASNIPSAAKSNPPNTDIIIGAAVAGAVVVGIIAFFAVRRYKNRQKARSESVVANALPTIDPFLAFSWRPATNEKHRAAFQDGWGDSGRSSFSQSVSRSYDRTASESSQSLPMGSSGGESRTHGPQMEWVLRLTNDPPPGYNVSA</sequence>
<evidence type="ECO:0000313" key="4">
    <source>
        <dbReference type="Proteomes" id="UP001221757"/>
    </source>
</evidence>
<keyword evidence="2" id="KW-0812">Transmembrane</keyword>
<evidence type="ECO:0000313" key="3">
    <source>
        <dbReference type="EMBL" id="KAJ7701247.1"/>
    </source>
</evidence>
<keyword evidence="2" id="KW-0472">Membrane</keyword>
<feature type="compositionally biased region" description="Polar residues" evidence="1">
    <location>
        <begin position="137"/>
        <end position="161"/>
    </location>
</feature>
<proteinExistence type="predicted"/>
<feature type="region of interest" description="Disordered" evidence="1">
    <location>
        <begin position="94"/>
        <end position="161"/>
    </location>
</feature>
<feature type="compositionally biased region" description="Low complexity" evidence="1">
    <location>
        <begin position="281"/>
        <end position="292"/>
    </location>
</feature>
<name>A0AAD7GM81_MYCRO</name>
<dbReference type="EMBL" id="JARKIE010000018">
    <property type="protein sequence ID" value="KAJ7701247.1"/>
    <property type="molecule type" value="Genomic_DNA"/>
</dbReference>
<feature type="compositionally biased region" description="Polar residues" evidence="1">
    <location>
        <begin position="106"/>
        <end position="119"/>
    </location>
</feature>
<organism evidence="3 4">
    <name type="scientific">Mycena rosella</name>
    <name type="common">Pink bonnet</name>
    <name type="synonym">Agaricus rosellus</name>
    <dbReference type="NCBI Taxonomy" id="1033263"/>
    <lineage>
        <taxon>Eukaryota</taxon>
        <taxon>Fungi</taxon>
        <taxon>Dikarya</taxon>
        <taxon>Basidiomycota</taxon>
        <taxon>Agaricomycotina</taxon>
        <taxon>Agaricomycetes</taxon>
        <taxon>Agaricomycetidae</taxon>
        <taxon>Agaricales</taxon>
        <taxon>Marasmiineae</taxon>
        <taxon>Mycenaceae</taxon>
        <taxon>Mycena</taxon>
    </lineage>
</organism>
<feature type="compositionally biased region" description="Pro residues" evidence="1">
    <location>
        <begin position="330"/>
        <end position="339"/>
    </location>
</feature>
<protein>
    <submittedName>
        <fullName evidence="3">Uncharacterized protein</fullName>
    </submittedName>
</protein>
<dbReference type="AlphaFoldDB" id="A0AAD7GM81"/>
<feature type="compositionally biased region" description="Low complexity" evidence="1">
    <location>
        <begin position="94"/>
        <end position="105"/>
    </location>
</feature>
<feature type="transmembrane region" description="Helical" evidence="2">
    <location>
        <begin position="212"/>
        <end position="232"/>
    </location>
</feature>
<accession>A0AAD7GM81</accession>
<gene>
    <name evidence="3" type="ORF">B0H17DRAFT_1327752</name>
</gene>
<evidence type="ECO:0000256" key="2">
    <source>
        <dbReference type="SAM" id="Phobius"/>
    </source>
</evidence>